<name>F8NLD8_SERL9</name>
<keyword evidence="1" id="KW-0732">Signal</keyword>
<dbReference type="OrthoDB" id="623670at2759"/>
<dbReference type="GeneID" id="18810884"/>
<protein>
    <submittedName>
        <fullName evidence="2">Uncharacterized protein</fullName>
    </submittedName>
</protein>
<reference evidence="2" key="1">
    <citation type="submission" date="2011-04" db="EMBL/GenBank/DDBJ databases">
        <title>Evolution of plant cell wall degrading machinery underlies the functional diversity of forest fungi.</title>
        <authorList>
            <consortium name="US DOE Joint Genome Institute (JGI-PGF)"/>
            <person name="Eastwood D.C."/>
            <person name="Floudas D."/>
            <person name="Binder M."/>
            <person name="Majcherczyk A."/>
            <person name="Schneider P."/>
            <person name="Aerts A."/>
            <person name="Asiegbu F.O."/>
            <person name="Baker S.E."/>
            <person name="Barry K."/>
            <person name="Bendiksby M."/>
            <person name="Blumentritt M."/>
            <person name="Coutinho P.M."/>
            <person name="Cullen D."/>
            <person name="Cullen D."/>
            <person name="Gathman A."/>
            <person name="Goodell B."/>
            <person name="Henrissat B."/>
            <person name="Ihrmark K."/>
            <person name="Kauserud H."/>
            <person name="Kohler A."/>
            <person name="LaButti K."/>
            <person name="Lapidus A."/>
            <person name="Lavin J.L."/>
            <person name="Lee Y.-H."/>
            <person name="Lindquist E."/>
            <person name="Lilly W."/>
            <person name="Lucas S."/>
            <person name="Morin E."/>
            <person name="Murat C."/>
            <person name="Oguiza J.A."/>
            <person name="Park J."/>
            <person name="Pisabarro A.G."/>
            <person name="Riley R."/>
            <person name="Rosling A."/>
            <person name="Salamov A."/>
            <person name="Schmidt O."/>
            <person name="Schmutz J."/>
            <person name="Skrede I."/>
            <person name="Stenlid J."/>
            <person name="Wiebenga A."/>
            <person name="Xie X."/>
            <person name="Kues U."/>
            <person name="Hibbett D.S."/>
            <person name="Hoffmeister D."/>
            <person name="Hogberg N."/>
            <person name="Martin F."/>
            <person name="Grigoriev I.V."/>
            <person name="Watkinson S.C."/>
        </authorList>
    </citation>
    <scope>NUCLEOTIDE SEQUENCE</scope>
    <source>
        <strain evidence="2">S7.9</strain>
    </source>
</reference>
<organism>
    <name type="scientific">Serpula lacrymans var. lacrymans (strain S7.9)</name>
    <name type="common">Dry rot fungus</name>
    <dbReference type="NCBI Taxonomy" id="578457"/>
    <lineage>
        <taxon>Eukaryota</taxon>
        <taxon>Fungi</taxon>
        <taxon>Dikarya</taxon>
        <taxon>Basidiomycota</taxon>
        <taxon>Agaricomycotina</taxon>
        <taxon>Agaricomycetes</taxon>
        <taxon>Agaricomycetidae</taxon>
        <taxon>Boletales</taxon>
        <taxon>Coniophorineae</taxon>
        <taxon>Serpulaceae</taxon>
        <taxon>Serpula</taxon>
    </lineage>
</organism>
<dbReference type="HOGENOM" id="CLU_2139539_0_0_1"/>
<dbReference type="EMBL" id="GL945430">
    <property type="protein sequence ID" value="EGO28555.1"/>
    <property type="molecule type" value="Genomic_DNA"/>
</dbReference>
<dbReference type="RefSeq" id="XP_007314754.1">
    <property type="nucleotide sequence ID" value="XM_007314692.1"/>
</dbReference>
<feature type="chain" id="PRO_5003376198" evidence="1">
    <location>
        <begin position="26"/>
        <end position="120"/>
    </location>
</feature>
<evidence type="ECO:0000313" key="2">
    <source>
        <dbReference type="EMBL" id="EGO28555.1"/>
    </source>
</evidence>
<evidence type="ECO:0000256" key="1">
    <source>
        <dbReference type="SAM" id="SignalP"/>
    </source>
</evidence>
<accession>F8NLD8</accession>
<sequence>MSIVRAVQLLSALLVVGAQTAGVATFNDYDDQGGVACPGFTSTNSQGNGVYAAAMGDLSPLWTGPECTGSISGSNCDNSGGCLDCTGPSCSGEGQCGSCYQITCMDCYFHWLDKRSLYGK</sequence>
<gene>
    <name evidence="2" type="ORF">SERLADRAFT_380380</name>
</gene>
<proteinExistence type="predicted"/>
<dbReference type="AlphaFoldDB" id="F8NLD8"/>
<feature type="signal peptide" evidence="1">
    <location>
        <begin position="1"/>
        <end position="25"/>
    </location>
</feature>
<dbReference type="Proteomes" id="UP000008064">
    <property type="component" value="Unassembled WGS sequence"/>
</dbReference>
<dbReference type="KEGG" id="sla:SERLADRAFT_380380"/>